<evidence type="ECO:0000256" key="1">
    <source>
        <dbReference type="SAM" id="Coils"/>
    </source>
</evidence>
<reference evidence="3" key="1">
    <citation type="journal article" date="2014" name="Front. Microbiol.">
        <title>High frequency of phylogenetically diverse reductive dehalogenase-homologous genes in deep subseafloor sedimentary metagenomes.</title>
        <authorList>
            <person name="Kawai M."/>
            <person name="Futagami T."/>
            <person name="Toyoda A."/>
            <person name="Takaki Y."/>
            <person name="Nishi S."/>
            <person name="Hori S."/>
            <person name="Arai W."/>
            <person name="Tsubouchi T."/>
            <person name="Morono Y."/>
            <person name="Uchiyama I."/>
            <person name="Ito T."/>
            <person name="Fujiyama A."/>
            <person name="Inagaki F."/>
            <person name="Takami H."/>
        </authorList>
    </citation>
    <scope>NUCLEOTIDE SEQUENCE</scope>
    <source>
        <strain evidence="3">Expedition CK06-06</strain>
    </source>
</reference>
<accession>X0UIE8</accession>
<dbReference type="EMBL" id="BARS01020286">
    <property type="protein sequence ID" value="GAG05514.1"/>
    <property type="molecule type" value="Genomic_DNA"/>
</dbReference>
<comment type="caution">
    <text evidence="3">The sequence shown here is derived from an EMBL/GenBank/DDBJ whole genome shotgun (WGS) entry which is preliminary data.</text>
</comment>
<dbReference type="InterPro" id="IPR005139">
    <property type="entry name" value="PCRF"/>
</dbReference>
<feature type="non-terminal residue" evidence="3">
    <location>
        <position position="104"/>
    </location>
</feature>
<feature type="domain" description="Peptide chain release factor" evidence="2">
    <location>
        <begin position="12"/>
        <end position="103"/>
    </location>
</feature>
<proteinExistence type="predicted"/>
<dbReference type="GO" id="GO:0006415">
    <property type="term" value="P:translational termination"/>
    <property type="evidence" value="ECO:0007669"/>
    <property type="project" value="InterPro"/>
</dbReference>
<keyword evidence="1" id="KW-0175">Coiled coil</keyword>
<gene>
    <name evidence="3" type="ORF">S01H1_32733</name>
</gene>
<dbReference type="Gene3D" id="1.20.58.410">
    <property type="entry name" value="Release factor"/>
    <property type="match status" value="1"/>
</dbReference>
<dbReference type="InterPro" id="IPR045853">
    <property type="entry name" value="Pep_chain_release_fac_I_sf"/>
</dbReference>
<protein>
    <recommendedName>
        <fullName evidence="2">Peptide chain release factor domain-containing protein</fullName>
    </recommendedName>
</protein>
<evidence type="ECO:0000313" key="3">
    <source>
        <dbReference type="EMBL" id="GAG05514.1"/>
    </source>
</evidence>
<name>X0UIE8_9ZZZZ</name>
<dbReference type="SUPFAM" id="SSF75620">
    <property type="entry name" value="Release factor"/>
    <property type="match status" value="1"/>
</dbReference>
<organism evidence="3">
    <name type="scientific">marine sediment metagenome</name>
    <dbReference type="NCBI Taxonomy" id="412755"/>
    <lineage>
        <taxon>unclassified sequences</taxon>
        <taxon>metagenomes</taxon>
        <taxon>ecological metagenomes</taxon>
    </lineage>
</organism>
<dbReference type="AlphaFoldDB" id="X0UIE8"/>
<evidence type="ECO:0000259" key="2">
    <source>
        <dbReference type="Pfam" id="PF03462"/>
    </source>
</evidence>
<sequence>MIPFDPASIGSEIIAMEADMAAPGFWDDRKRAADISQQVERRRSSLQRFQRLSEELDDIDVLHQMALEASDDAELSALEHRLKELERLIREYRIELMFSGEYDA</sequence>
<feature type="coiled-coil region" evidence="1">
    <location>
        <begin position="68"/>
        <end position="95"/>
    </location>
</feature>
<dbReference type="Pfam" id="PF03462">
    <property type="entry name" value="PCRF"/>
    <property type="match status" value="1"/>
</dbReference>